<dbReference type="PANTHER" id="PTHR33223">
    <property type="entry name" value="CCHC-TYPE DOMAIN-CONTAINING PROTEIN"/>
    <property type="match status" value="1"/>
</dbReference>
<dbReference type="RefSeq" id="XP_037868659.1">
    <property type="nucleotide sequence ID" value="XM_038012731.2"/>
</dbReference>
<feature type="region of interest" description="Disordered" evidence="2">
    <location>
        <begin position="1"/>
        <end position="40"/>
    </location>
</feature>
<keyword evidence="1" id="KW-0479">Metal-binding</keyword>
<dbReference type="KEGG" id="bmor:119628869"/>
<dbReference type="SUPFAM" id="SSF57756">
    <property type="entry name" value="Retrovirus zinc finger-like domains"/>
    <property type="match status" value="1"/>
</dbReference>
<keyword evidence="5" id="KW-1185">Reference proteome</keyword>
<dbReference type="InterPro" id="IPR036875">
    <property type="entry name" value="Znf_CCHC_sf"/>
</dbReference>
<dbReference type="GO" id="GO:0003676">
    <property type="term" value="F:nucleic acid binding"/>
    <property type="evidence" value="ECO:0007669"/>
    <property type="project" value="InterPro"/>
</dbReference>
<dbReference type="PROSITE" id="PS50158">
    <property type="entry name" value="ZF_CCHC"/>
    <property type="match status" value="2"/>
</dbReference>
<proteinExistence type="predicted"/>
<evidence type="ECO:0000256" key="2">
    <source>
        <dbReference type="SAM" id="MobiDB-lite"/>
    </source>
</evidence>
<keyword evidence="1" id="KW-0863">Zinc-finger</keyword>
<dbReference type="GO" id="GO:0008270">
    <property type="term" value="F:zinc ion binding"/>
    <property type="evidence" value="ECO:0007669"/>
    <property type="project" value="UniProtKB-KW"/>
</dbReference>
<feature type="compositionally biased region" description="Basic and acidic residues" evidence="2">
    <location>
        <begin position="89"/>
        <end position="108"/>
    </location>
</feature>
<feature type="domain" description="CCHC-type" evidence="3">
    <location>
        <begin position="359"/>
        <end position="373"/>
    </location>
</feature>
<evidence type="ECO:0000313" key="4">
    <source>
        <dbReference type="EnsemblMetazoa" id="XP_037868659.1"/>
    </source>
</evidence>
<dbReference type="PANTHER" id="PTHR33223:SF6">
    <property type="entry name" value="CCHC-TYPE DOMAIN-CONTAINING PROTEIN"/>
    <property type="match status" value="1"/>
</dbReference>
<dbReference type="InterPro" id="IPR001878">
    <property type="entry name" value="Znf_CCHC"/>
</dbReference>
<feature type="domain" description="CCHC-type" evidence="3">
    <location>
        <begin position="340"/>
        <end position="355"/>
    </location>
</feature>
<keyword evidence="1" id="KW-0862">Zinc</keyword>
<dbReference type="RefSeq" id="XP_037868661.1">
    <property type="nucleotide sequence ID" value="XM_038012733.2"/>
</dbReference>
<dbReference type="SMART" id="SM00343">
    <property type="entry name" value="ZnF_C2HC"/>
    <property type="match status" value="2"/>
</dbReference>
<name>A0A8R2LXT8_BOMMO</name>
<accession>A0A8R2LXT8</accession>
<organism evidence="4 5">
    <name type="scientific">Bombyx mori</name>
    <name type="common">Silk moth</name>
    <dbReference type="NCBI Taxonomy" id="7091"/>
    <lineage>
        <taxon>Eukaryota</taxon>
        <taxon>Metazoa</taxon>
        <taxon>Ecdysozoa</taxon>
        <taxon>Arthropoda</taxon>
        <taxon>Hexapoda</taxon>
        <taxon>Insecta</taxon>
        <taxon>Pterygota</taxon>
        <taxon>Neoptera</taxon>
        <taxon>Endopterygota</taxon>
        <taxon>Lepidoptera</taxon>
        <taxon>Glossata</taxon>
        <taxon>Ditrysia</taxon>
        <taxon>Bombycoidea</taxon>
        <taxon>Bombycidae</taxon>
        <taxon>Bombycinae</taxon>
        <taxon>Bombyx</taxon>
    </lineage>
</organism>
<evidence type="ECO:0000313" key="5">
    <source>
        <dbReference type="Proteomes" id="UP000005204"/>
    </source>
</evidence>
<dbReference type="Proteomes" id="UP000005204">
    <property type="component" value="Unassembled WGS sequence"/>
</dbReference>
<dbReference type="GeneID" id="119628869"/>
<dbReference type="EnsemblMetazoa" id="XM_038012731.1">
    <property type="protein sequence ID" value="XP_037868659.1"/>
    <property type="gene ID" value="LOC119628869"/>
</dbReference>
<reference evidence="5" key="1">
    <citation type="journal article" date="2008" name="Insect Biochem. Mol. Biol.">
        <title>The genome of a lepidopteran model insect, the silkworm Bombyx mori.</title>
        <authorList>
            <consortium name="International Silkworm Genome Consortium"/>
        </authorList>
    </citation>
    <scope>NUCLEOTIDE SEQUENCE [LARGE SCALE GENOMIC DNA]</scope>
    <source>
        <strain evidence="5">p50T</strain>
    </source>
</reference>
<reference evidence="4" key="2">
    <citation type="submission" date="2022-06" db="UniProtKB">
        <authorList>
            <consortium name="EnsemblMetazoa"/>
        </authorList>
    </citation>
    <scope>IDENTIFICATION</scope>
    <source>
        <strain evidence="4">p50T (Dazao)</strain>
    </source>
</reference>
<protein>
    <recommendedName>
        <fullName evidence="3">CCHC-type domain-containing protein</fullName>
    </recommendedName>
</protein>
<evidence type="ECO:0000256" key="1">
    <source>
        <dbReference type="PROSITE-ProRule" id="PRU00047"/>
    </source>
</evidence>
<feature type="region of interest" description="Disordered" evidence="2">
    <location>
        <begin position="63"/>
        <end position="115"/>
    </location>
</feature>
<dbReference type="EnsemblMetazoa" id="XM_038012733.1">
    <property type="protein sequence ID" value="XP_037868661.1"/>
    <property type="gene ID" value="LOC119628869"/>
</dbReference>
<dbReference type="Gene3D" id="4.10.60.10">
    <property type="entry name" value="Zinc finger, CCHC-type"/>
    <property type="match status" value="1"/>
</dbReference>
<dbReference type="AlphaFoldDB" id="A0A8R2LXT8"/>
<sequence>MNREGTHHLMTPSRSRKGSRGEAGPNRSRTRSRSSRTCSRARELELYQELIQRLEQELQQEREMVRRRERSTRRPSAERPLATSLRAATEVRRSDDARHAKVNHERRATHIRSRSPSFSTNDVVKIIQSIKHGPESQPLPQNTPMINKNIDHKNILPNFDPSVKNQRIDVWLKKVNECASVYGWDDRTTIHFSLQKLQGLAKLWFESLDTILYTWQEWQDKLINAFPHELNYGQCLEDMLRRKSKLNEPIEQYYYEKLSLLNLCGISGKRAVDCIIHGISDRTMKSSALALRCSLPENLLQFLMSWDTDQLINDQSHLRNKNASDTESNSKKNSGQGIYCFNCKQQGHPYLQCPKPLDKCNKCGKIGHKTETCFNQEEGSSIGLVVSKNN</sequence>
<evidence type="ECO:0000259" key="3">
    <source>
        <dbReference type="PROSITE" id="PS50158"/>
    </source>
</evidence>